<name>A0A1I1FFU5_9GAMM</name>
<proteinExistence type="predicted"/>
<feature type="chain" id="PRO_5011526375" evidence="1">
    <location>
        <begin position="22"/>
        <end position="261"/>
    </location>
</feature>
<dbReference type="Gene3D" id="3.40.190.10">
    <property type="entry name" value="Periplasmic binding protein-like II"/>
    <property type="match status" value="2"/>
</dbReference>
<organism evidence="2 3">
    <name type="scientific">Pseudoalteromonas denitrificans DSM 6059</name>
    <dbReference type="NCBI Taxonomy" id="1123010"/>
    <lineage>
        <taxon>Bacteria</taxon>
        <taxon>Pseudomonadati</taxon>
        <taxon>Pseudomonadota</taxon>
        <taxon>Gammaproteobacteria</taxon>
        <taxon>Alteromonadales</taxon>
        <taxon>Pseudoalteromonadaceae</taxon>
        <taxon>Pseudoalteromonas</taxon>
    </lineage>
</organism>
<dbReference type="OrthoDB" id="6193186at2"/>
<dbReference type="AlphaFoldDB" id="A0A1I1FFU5"/>
<keyword evidence="3" id="KW-1185">Reference proteome</keyword>
<dbReference type="RefSeq" id="WP_091979823.1">
    <property type="nucleotide sequence ID" value="NZ_FOLO01000003.1"/>
</dbReference>
<dbReference type="Proteomes" id="UP000198862">
    <property type="component" value="Unassembled WGS sequence"/>
</dbReference>
<feature type="signal peptide" evidence="1">
    <location>
        <begin position="1"/>
        <end position="21"/>
    </location>
</feature>
<sequence length="261" mass="29630">MKVVLIFLSLLLTFTPKVAVASNPLKLLFCYEDKALPPYFLGAGSVVPNEKPGASIEIIRHIDSSINAVKINYIRKPWKRCLDDLASNKVDAIIGSYSEERALFAKYPMINNKIDQSKAMSNHATCFIKHKVSNFSWDGTYIKSTEKPVIAVPAGYSIINTINKLPVIIHEALSAEQAIYLLEKKRVDAAVSLCRLDNRKQINLATLNLELEIMFPPINVKRGYLIFSINYYQQNTSLVEKIWQFLTTFDSDKIYQEYVES</sequence>
<dbReference type="STRING" id="1123010.SAMN02745724_00619"/>
<protein>
    <submittedName>
        <fullName evidence="2">Polar amino acid transport system substrate-binding protein</fullName>
    </submittedName>
</protein>
<keyword evidence="1" id="KW-0732">Signal</keyword>
<evidence type="ECO:0000256" key="1">
    <source>
        <dbReference type="SAM" id="SignalP"/>
    </source>
</evidence>
<dbReference type="EMBL" id="FOLO01000003">
    <property type="protein sequence ID" value="SFB98235.1"/>
    <property type="molecule type" value="Genomic_DNA"/>
</dbReference>
<dbReference type="SUPFAM" id="SSF53850">
    <property type="entry name" value="Periplasmic binding protein-like II"/>
    <property type="match status" value="1"/>
</dbReference>
<gene>
    <name evidence="2" type="ORF">SAMN02745724_00619</name>
</gene>
<evidence type="ECO:0000313" key="3">
    <source>
        <dbReference type="Proteomes" id="UP000198862"/>
    </source>
</evidence>
<accession>A0A1I1FFU5</accession>
<reference evidence="2 3" key="1">
    <citation type="submission" date="2016-10" db="EMBL/GenBank/DDBJ databases">
        <authorList>
            <person name="de Groot N.N."/>
        </authorList>
    </citation>
    <scope>NUCLEOTIDE SEQUENCE [LARGE SCALE GENOMIC DNA]</scope>
    <source>
        <strain evidence="2 3">DSM 6059</strain>
    </source>
</reference>
<evidence type="ECO:0000313" key="2">
    <source>
        <dbReference type="EMBL" id="SFB98235.1"/>
    </source>
</evidence>